<comment type="subcellular location">
    <subcellularLocation>
        <location evidence="1 7">Cell membrane</location>
        <topology evidence="1 7">Multi-pass membrane protein</topology>
    </subcellularLocation>
</comment>
<evidence type="ECO:0000256" key="3">
    <source>
        <dbReference type="ARBA" id="ARBA00022475"/>
    </source>
</evidence>
<evidence type="ECO:0000256" key="5">
    <source>
        <dbReference type="ARBA" id="ARBA00022989"/>
    </source>
</evidence>
<proteinExistence type="inferred from homology"/>
<keyword evidence="6 7" id="KW-0472">Membrane</keyword>
<keyword evidence="10" id="KW-1185">Reference proteome</keyword>
<evidence type="ECO:0000313" key="9">
    <source>
        <dbReference type="EMBL" id="WIM93985.1"/>
    </source>
</evidence>
<sequence length="344" mass="37664">MTCTGWAFLQEAATRFRTRKVSAMTLTTTRPTSTAAPVASKPVRNRRAGVPYAFLAPGLLLFTLFLAAPIVYAGYLSLRKVKVSGLGLGAKSRTEVWAGLSNYTRSMTDPEWLPSVYRILGYGLVVVPLMLGTALLMALLLDAGRTRPALSSFTRISIFLPYAVPAVVASLLWGFLYLPRVSPFVYALDRIGIQAPELLSSSWVLYAVANVAIWGGTGFNMIVIYTALKSVPTSLYESARIDGASELSIAWRIKIPIVMPSLIMTFVFSMIATLQVFAEPITLKPLSNTISFTWTPLMKVYRDAFVRNDIYAAAATSVVIAVATFILSFGFLKLVGRRAFNQED</sequence>
<dbReference type="PANTHER" id="PTHR30193">
    <property type="entry name" value="ABC TRANSPORTER PERMEASE PROTEIN"/>
    <property type="match status" value="1"/>
</dbReference>
<dbReference type="InterPro" id="IPR000515">
    <property type="entry name" value="MetI-like"/>
</dbReference>
<feature type="transmembrane region" description="Helical" evidence="7">
    <location>
        <begin position="119"/>
        <end position="141"/>
    </location>
</feature>
<dbReference type="SUPFAM" id="SSF161098">
    <property type="entry name" value="MetI-like"/>
    <property type="match status" value="1"/>
</dbReference>
<dbReference type="Gene3D" id="1.10.3720.10">
    <property type="entry name" value="MetI-like"/>
    <property type="match status" value="1"/>
</dbReference>
<evidence type="ECO:0000256" key="6">
    <source>
        <dbReference type="ARBA" id="ARBA00023136"/>
    </source>
</evidence>
<keyword evidence="5 7" id="KW-1133">Transmembrane helix</keyword>
<evidence type="ECO:0000256" key="7">
    <source>
        <dbReference type="RuleBase" id="RU363032"/>
    </source>
</evidence>
<dbReference type="PANTHER" id="PTHR30193:SF41">
    <property type="entry name" value="DIACETYLCHITOBIOSE UPTAKE SYSTEM PERMEASE PROTEIN NGCF"/>
    <property type="match status" value="1"/>
</dbReference>
<dbReference type="PROSITE" id="PS50928">
    <property type="entry name" value="ABC_TM1"/>
    <property type="match status" value="1"/>
</dbReference>
<reference evidence="9 10" key="1">
    <citation type="submission" date="2023-06" db="EMBL/GenBank/DDBJ databases">
        <authorList>
            <person name="Yushchuk O."/>
            <person name="Binda E."/>
            <person name="Ruckert-Reed C."/>
            <person name="Fedorenko V."/>
            <person name="Kalinowski J."/>
            <person name="Marinelli F."/>
        </authorList>
    </citation>
    <scope>NUCLEOTIDE SEQUENCE [LARGE SCALE GENOMIC DNA]</scope>
    <source>
        <strain evidence="9 10">NRRL 3884</strain>
    </source>
</reference>
<keyword evidence="2 7" id="KW-0813">Transport</keyword>
<dbReference type="RefSeq" id="WP_284915188.1">
    <property type="nucleotide sequence ID" value="NZ_CP126980.1"/>
</dbReference>
<comment type="similarity">
    <text evidence="7">Belongs to the binding-protein-dependent transport system permease family.</text>
</comment>
<dbReference type="Proteomes" id="UP001240150">
    <property type="component" value="Chromosome"/>
</dbReference>
<dbReference type="InterPro" id="IPR051393">
    <property type="entry name" value="ABC_transporter_permease"/>
</dbReference>
<feature type="transmembrane region" description="Helical" evidence="7">
    <location>
        <begin position="153"/>
        <end position="176"/>
    </location>
</feature>
<keyword evidence="4 7" id="KW-0812">Transmembrane</keyword>
<dbReference type="EMBL" id="CP126980">
    <property type="protein sequence ID" value="WIM93985.1"/>
    <property type="molecule type" value="Genomic_DNA"/>
</dbReference>
<dbReference type="InterPro" id="IPR035906">
    <property type="entry name" value="MetI-like_sf"/>
</dbReference>
<feature type="transmembrane region" description="Helical" evidence="7">
    <location>
        <begin position="50"/>
        <end position="75"/>
    </location>
</feature>
<accession>A0ABY8W833</accession>
<name>A0ABY8W833_9ACTN</name>
<feature type="transmembrane region" description="Helical" evidence="7">
    <location>
        <begin position="203"/>
        <end position="228"/>
    </location>
</feature>
<organism evidence="9 10">
    <name type="scientific">Actinoplanes oblitus</name>
    <dbReference type="NCBI Taxonomy" id="3040509"/>
    <lineage>
        <taxon>Bacteria</taxon>
        <taxon>Bacillati</taxon>
        <taxon>Actinomycetota</taxon>
        <taxon>Actinomycetes</taxon>
        <taxon>Micromonosporales</taxon>
        <taxon>Micromonosporaceae</taxon>
        <taxon>Actinoplanes</taxon>
    </lineage>
</organism>
<feature type="transmembrane region" description="Helical" evidence="7">
    <location>
        <begin position="310"/>
        <end position="332"/>
    </location>
</feature>
<evidence type="ECO:0000313" key="10">
    <source>
        <dbReference type="Proteomes" id="UP001240150"/>
    </source>
</evidence>
<feature type="transmembrane region" description="Helical" evidence="7">
    <location>
        <begin position="257"/>
        <end position="278"/>
    </location>
</feature>
<feature type="domain" description="ABC transmembrane type-1" evidence="8">
    <location>
        <begin position="116"/>
        <end position="331"/>
    </location>
</feature>
<evidence type="ECO:0000256" key="4">
    <source>
        <dbReference type="ARBA" id="ARBA00022692"/>
    </source>
</evidence>
<evidence type="ECO:0000256" key="2">
    <source>
        <dbReference type="ARBA" id="ARBA00022448"/>
    </source>
</evidence>
<gene>
    <name evidence="9" type="ORF">ACTOB_005985</name>
</gene>
<protein>
    <submittedName>
        <fullName evidence="9">Sugar ABC transporter permease</fullName>
    </submittedName>
</protein>
<evidence type="ECO:0000256" key="1">
    <source>
        <dbReference type="ARBA" id="ARBA00004651"/>
    </source>
</evidence>
<dbReference type="CDD" id="cd06261">
    <property type="entry name" value="TM_PBP2"/>
    <property type="match status" value="1"/>
</dbReference>
<dbReference type="Pfam" id="PF00528">
    <property type="entry name" value="BPD_transp_1"/>
    <property type="match status" value="1"/>
</dbReference>
<keyword evidence="3" id="KW-1003">Cell membrane</keyword>
<evidence type="ECO:0000259" key="8">
    <source>
        <dbReference type="PROSITE" id="PS50928"/>
    </source>
</evidence>